<organism evidence="1">
    <name type="scientific">marine sediment metagenome</name>
    <dbReference type="NCBI Taxonomy" id="412755"/>
    <lineage>
        <taxon>unclassified sequences</taxon>
        <taxon>metagenomes</taxon>
        <taxon>ecological metagenomes</taxon>
    </lineage>
</organism>
<dbReference type="EMBL" id="LAZR01011061">
    <property type="protein sequence ID" value="KKM63641.1"/>
    <property type="molecule type" value="Genomic_DNA"/>
</dbReference>
<gene>
    <name evidence="1" type="ORF">LCGC14_1509440</name>
</gene>
<dbReference type="InterPro" id="IPR013320">
    <property type="entry name" value="ConA-like_dom_sf"/>
</dbReference>
<evidence type="ECO:0000313" key="1">
    <source>
        <dbReference type="EMBL" id="KKM63641.1"/>
    </source>
</evidence>
<accession>A0A0F9JMJ9</accession>
<dbReference type="Pfam" id="PF13385">
    <property type="entry name" value="Laminin_G_3"/>
    <property type="match status" value="1"/>
</dbReference>
<dbReference type="SUPFAM" id="SSF49899">
    <property type="entry name" value="Concanavalin A-like lectins/glucanases"/>
    <property type="match status" value="1"/>
</dbReference>
<name>A0A0F9JMJ9_9ZZZZ</name>
<dbReference type="AlphaFoldDB" id="A0A0F9JMJ9"/>
<protein>
    <recommendedName>
        <fullName evidence="2">LamG-like jellyroll fold domain-containing protein</fullName>
    </recommendedName>
</protein>
<comment type="caution">
    <text evidence="1">The sequence shown here is derived from an EMBL/GenBank/DDBJ whole genome shotgun (WGS) entry which is preliminary data.</text>
</comment>
<dbReference type="Gene3D" id="2.60.120.200">
    <property type="match status" value="1"/>
</dbReference>
<evidence type="ECO:0008006" key="2">
    <source>
        <dbReference type="Google" id="ProtNLM"/>
    </source>
</evidence>
<proteinExistence type="predicted"/>
<reference evidence="1" key="1">
    <citation type="journal article" date="2015" name="Nature">
        <title>Complex archaea that bridge the gap between prokaryotes and eukaryotes.</title>
        <authorList>
            <person name="Spang A."/>
            <person name="Saw J.H."/>
            <person name="Jorgensen S.L."/>
            <person name="Zaremba-Niedzwiedzka K."/>
            <person name="Martijn J."/>
            <person name="Lind A.E."/>
            <person name="van Eijk R."/>
            <person name="Schleper C."/>
            <person name="Guy L."/>
            <person name="Ettema T.J."/>
        </authorList>
    </citation>
    <scope>NUCLEOTIDE SEQUENCE</scope>
</reference>
<sequence>MNRAPFGRAVVNKRSLQYRGLRSLISPYLAPGLIGTGLLDPAANQIMDIHNLGVSYVYEPGFGTVWEFDGADGNVESTVLGAGMGTCPKGPISYCWWCTKSSAGEAGLGRILQQDGEVIIYANGNNLDHTDYRWTGIDGGWSRTGAFPNSSIPKHFCITYDAVIAGAGPQLYINGLFDGAMTETTAPTGTPTDIGGGQRRNVGNAFDSSSRTWDGRIWDVRIYAGVLQPAQVWRIFDQKTRFALYELFTRFFLSEMLSVLYISPFVASRRP</sequence>